<evidence type="ECO:0000313" key="7">
    <source>
        <dbReference type="Proteomes" id="UP000287394"/>
    </source>
</evidence>
<proteinExistence type="predicted"/>
<evidence type="ECO:0000256" key="5">
    <source>
        <dbReference type="ARBA" id="ARBA00023136"/>
    </source>
</evidence>
<organism evidence="6 7">
    <name type="scientific">Capsulimonas corticalis</name>
    <dbReference type="NCBI Taxonomy" id="2219043"/>
    <lineage>
        <taxon>Bacteria</taxon>
        <taxon>Bacillati</taxon>
        <taxon>Armatimonadota</taxon>
        <taxon>Armatimonadia</taxon>
        <taxon>Capsulimonadales</taxon>
        <taxon>Capsulimonadaceae</taxon>
        <taxon>Capsulimonas</taxon>
    </lineage>
</organism>
<dbReference type="AlphaFoldDB" id="A0A402CQ13"/>
<keyword evidence="3" id="KW-0812">Transmembrane</keyword>
<dbReference type="RefSeq" id="WP_119319485.1">
    <property type="nucleotide sequence ID" value="NZ_AP025739.1"/>
</dbReference>
<evidence type="ECO:0000256" key="4">
    <source>
        <dbReference type="ARBA" id="ARBA00022989"/>
    </source>
</evidence>
<protein>
    <submittedName>
        <fullName evidence="6">Secretion system protein</fullName>
    </submittedName>
</protein>
<dbReference type="GO" id="GO:0005886">
    <property type="term" value="C:plasma membrane"/>
    <property type="evidence" value="ECO:0007669"/>
    <property type="project" value="UniProtKB-SubCell"/>
</dbReference>
<dbReference type="InterPro" id="IPR018076">
    <property type="entry name" value="T2SS_GspF_dom"/>
</dbReference>
<comment type="subcellular location">
    <subcellularLocation>
        <location evidence="1">Cell membrane</location>
        <topology evidence="1">Multi-pass membrane protein</topology>
    </subcellularLocation>
</comment>
<reference evidence="6 7" key="1">
    <citation type="journal article" date="2019" name="Int. J. Syst. Evol. Microbiol.">
        <title>Capsulimonas corticalis gen. nov., sp. nov., an aerobic capsulated bacterium, of a novel bacterial order, Capsulimonadales ord. nov., of the class Armatimonadia of the phylum Armatimonadetes.</title>
        <authorList>
            <person name="Li J."/>
            <person name="Kudo C."/>
            <person name="Tonouchi A."/>
        </authorList>
    </citation>
    <scope>NUCLEOTIDE SEQUENCE [LARGE SCALE GENOMIC DNA]</scope>
    <source>
        <strain evidence="6 7">AX-7</strain>
    </source>
</reference>
<accession>A0A402CQ13</accession>
<sequence>MSPLIIVAAIFVVTCGGVYAITEVMAQRSRRVRERLSNITGGFTYGAAGVLEPMEEPAVAKSMFSSAGGDILPTVSAYLQGSNLGRDLRMAMHRAGIKLRPAEFVGICIASIIGMAMIGLFLTSRIWMALVMGAVGYIVPVVMLKMKQETRRKDFDAQLPDALTLISSSLRTGYSFTSSCEMIITEMPAPISEEFAWARGEAQLGVPMEIALGRMVDRVNSYDLDLAVTAVSIQIQVGGNLAEILDTIAKTIRERVRIKGEINSLTAEGKLSGVIVFLLPIVLGLFLNLRSPDYFKPMLEDPIGMPMIIATFVFQVVGGLIIKKMVAIDV</sequence>
<dbReference type="PANTHER" id="PTHR35007">
    <property type="entry name" value="INTEGRAL MEMBRANE PROTEIN-RELATED"/>
    <property type="match status" value="1"/>
</dbReference>
<dbReference type="OrthoDB" id="9803381at2"/>
<dbReference type="EMBL" id="AP025739">
    <property type="protein sequence ID" value="BDI32819.1"/>
    <property type="molecule type" value="Genomic_DNA"/>
</dbReference>
<dbReference type="PANTHER" id="PTHR35007:SF1">
    <property type="entry name" value="PILUS ASSEMBLY PROTEIN"/>
    <property type="match status" value="1"/>
</dbReference>
<name>A0A402CQ13_9BACT</name>
<keyword evidence="4" id="KW-1133">Transmembrane helix</keyword>
<evidence type="ECO:0000256" key="2">
    <source>
        <dbReference type="ARBA" id="ARBA00022475"/>
    </source>
</evidence>
<dbReference type="Pfam" id="PF00482">
    <property type="entry name" value="T2SSF"/>
    <property type="match status" value="1"/>
</dbReference>
<dbReference type="Gene3D" id="1.20.81.30">
    <property type="entry name" value="Type II secretion system (T2SS), domain F"/>
    <property type="match status" value="1"/>
</dbReference>
<dbReference type="InterPro" id="IPR042094">
    <property type="entry name" value="T2SS_GspF_sf"/>
</dbReference>
<dbReference type="Proteomes" id="UP000287394">
    <property type="component" value="Chromosome"/>
</dbReference>
<dbReference type="KEGG" id="ccot:CCAX7_48700"/>
<keyword evidence="5" id="KW-0472">Membrane</keyword>
<gene>
    <name evidence="6" type="ORF">CCAX7_48700</name>
</gene>
<evidence type="ECO:0000256" key="1">
    <source>
        <dbReference type="ARBA" id="ARBA00004651"/>
    </source>
</evidence>
<keyword evidence="2" id="KW-1003">Cell membrane</keyword>
<evidence type="ECO:0000313" key="6">
    <source>
        <dbReference type="EMBL" id="BDI32819.1"/>
    </source>
</evidence>
<keyword evidence="7" id="KW-1185">Reference proteome</keyword>
<evidence type="ECO:0000256" key="3">
    <source>
        <dbReference type="ARBA" id="ARBA00022692"/>
    </source>
</evidence>